<comment type="caution">
    <text evidence="3">The sequence shown here is derived from an EMBL/GenBank/DDBJ whole genome shotgun (WGS) entry which is preliminary data.</text>
</comment>
<evidence type="ECO:0000313" key="3">
    <source>
        <dbReference type="EMBL" id="KAK5541380.1"/>
    </source>
</evidence>
<protein>
    <submittedName>
        <fullName evidence="3">Uncharacterized protein</fullName>
    </submittedName>
</protein>
<feature type="region of interest" description="Disordered" evidence="1">
    <location>
        <begin position="97"/>
        <end position="152"/>
    </location>
</feature>
<dbReference type="AlphaFoldDB" id="A0AAV9QE03"/>
<keyword evidence="2" id="KW-0812">Transmembrane</keyword>
<keyword evidence="4" id="KW-1185">Reference proteome</keyword>
<gene>
    <name evidence="3" type="ORF">LTR25_003157</name>
</gene>
<feature type="transmembrane region" description="Helical" evidence="2">
    <location>
        <begin position="25"/>
        <end position="44"/>
    </location>
</feature>
<evidence type="ECO:0000313" key="4">
    <source>
        <dbReference type="Proteomes" id="UP001345827"/>
    </source>
</evidence>
<feature type="compositionally biased region" description="Acidic residues" evidence="1">
    <location>
        <begin position="97"/>
        <end position="109"/>
    </location>
</feature>
<reference evidence="3 4" key="1">
    <citation type="submission" date="2023-06" db="EMBL/GenBank/DDBJ databases">
        <title>Black Yeasts Isolated from many extreme environments.</title>
        <authorList>
            <person name="Coleine C."/>
            <person name="Stajich J.E."/>
            <person name="Selbmann L."/>
        </authorList>
    </citation>
    <scope>NUCLEOTIDE SEQUENCE [LARGE SCALE GENOMIC DNA]</scope>
    <source>
        <strain evidence="3 4">CCFEE 5887</strain>
    </source>
</reference>
<keyword evidence="2" id="KW-1133">Transmembrane helix</keyword>
<organism evidence="3 4">
    <name type="scientific">Vermiconidia calcicola</name>
    <dbReference type="NCBI Taxonomy" id="1690605"/>
    <lineage>
        <taxon>Eukaryota</taxon>
        <taxon>Fungi</taxon>
        <taxon>Dikarya</taxon>
        <taxon>Ascomycota</taxon>
        <taxon>Pezizomycotina</taxon>
        <taxon>Dothideomycetes</taxon>
        <taxon>Dothideomycetidae</taxon>
        <taxon>Mycosphaerellales</taxon>
        <taxon>Extremaceae</taxon>
        <taxon>Vermiconidia</taxon>
    </lineage>
</organism>
<accession>A0AAV9QE03</accession>
<dbReference type="EMBL" id="JAXLQG010000004">
    <property type="protein sequence ID" value="KAK5541380.1"/>
    <property type="molecule type" value="Genomic_DNA"/>
</dbReference>
<evidence type="ECO:0000256" key="2">
    <source>
        <dbReference type="SAM" id="Phobius"/>
    </source>
</evidence>
<name>A0AAV9QE03_9PEZI</name>
<sequence length="501" mass="57125">MVITFTFTFTFTSGRSRDRDRSVRVSLFAALSTLSFAVLSYYMLDFLIQSYQAWSSISSPPAVPHLFTYFLLDQILPVSFAQNLFLLRMIFREEEEMEEEEEEEEEEDDSTTRALRARKSRRAPILPTTTPSRKRPRLGTPTRTPSKKLKLHDVDKLEAQSMSSQPLATDHSLDSAFWDEWDMKRESYAQQEKHANRSIKATRVWRRLASLPSIPSSGRLQQGVSPGRVNTLVKMVLAVANGHAFGALKEVMTFMQQDGRTTVAGVFSQDPKVLVSAVNSVDTADNLNGYLRRFALARLARLYSNTVANGGLLGPDKDGSRLSLRTSTNKAYKAEAYVSLIQYIWDVAFPARFRGRNKTRSGLIDSDEPDAIRWNRHRRKLSKQIEAGQRWLKFADKFGWSALGLVTRDWFIEENKVLANDRIFEEILATSEHGTLLDEIEAVKGRFLRQLNKTLGGSLFDLLEDSSRAQALPLLKLDDHDIMTRPDCDQSWINDFHLEEK</sequence>
<keyword evidence="2" id="KW-0472">Membrane</keyword>
<dbReference type="Proteomes" id="UP001345827">
    <property type="component" value="Unassembled WGS sequence"/>
</dbReference>
<proteinExistence type="predicted"/>
<evidence type="ECO:0000256" key="1">
    <source>
        <dbReference type="SAM" id="MobiDB-lite"/>
    </source>
</evidence>